<keyword evidence="2" id="KW-1185">Reference proteome</keyword>
<dbReference type="RefSeq" id="WP_068041365.1">
    <property type="nucleotide sequence ID" value="NZ_JAAXOO010000008.1"/>
</dbReference>
<dbReference type="GO" id="GO:0006355">
    <property type="term" value="P:regulation of DNA-templated transcription"/>
    <property type="evidence" value="ECO:0007669"/>
    <property type="project" value="InterPro"/>
</dbReference>
<proteinExistence type="predicted"/>
<dbReference type="AlphaFoldDB" id="A0A846XU08"/>
<dbReference type="Gene3D" id="1.10.1220.10">
    <property type="entry name" value="Met repressor-like"/>
    <property type="match status" value="1"/>
</dbReference>
<name>A0A846XU08_9NOCA</name>
<protein>
    <submittedName>
        <fullName evidence="1">Antitoxin</fullName>
    </submittedName>
</protein>
<dbReference type="EMBL" id="JAAXOO010000008">
    <property type="protein sequence ID" value="NKY37024.1"/>
    <property type="molecule type" value="Genomic_DNA"/>
</dbReference>
<dbReference type="Proteomes" id="UP000565715">
    <property type="component" value="Unassembled WGS sequence"/>
</dbReference>
<comment type="caution">
    <text evidence="1">The sequence shown here is derived from an EMBL/GenBank/DDBJ whole genome shotgun (WGS) entry which is preliminary data.</text>
</comment>
<reference evidence="1 2" key="1">
    <citation type="submission" date="2020-04" db="EMBL/GenBank/DDBJ databases">
        <title>MicrobeNet Type strains.</title>
        <authorList>
            <person name="Nicholson A.C."/>
        </authorList>
    </citation>
    <scope>NUCLEOTIDE SEQUENCE [LARGE SCALE GENOMIC DNA]</scope>
    <source>
        <strain evidence="1 2">DSM 45078</strain>
    </source>
</reference>
<evidence type="ECO:0000313" key="1">
    <source>
        <dbReference type="EMBL" id="NKY37024.1"/>
    </source>
</evidence>
<organism evidence="1 2">
    <name type="scientific">Nocardia speluncae</name>
    <dbReference type="NCBI Taxonomy" id="419477"/>
    <lineage>
        <taxon>Bacteria</taxon>
        <taxon>Bacillati</taxon>
        <taxon>Actinomycetota</taxon>
        <taxon>Actinomycetes</taxon>
        <taxon>Mycobacteriales</taxon>
        <taxon>Nocardiaceae</taxon>
        <taxon>Nocardia</taxon>
    </lineage>
</organism>
<accession>A0A846XU08</accession>
<gene>
    <name evidence="1" type="ORF">HGA13_28730</name>
</gene>
<sequence length="79" mass="8699">MTDILIRAVPGAIIDEIDRQARALGISRTAFLRRRLDREFRPVGGVSTADLVRLAELIRDSGTPDITDEEPELVDGSLP</sequence>
<evidence type="ECO:0000313" key="2">
    <source>
        <dbReference type="Proteomes" id="UP000565715"/>
    </source>
</evidence>
<dbReference type="InterPro" id="IPR013321">
    <property type="entry name" value="Arc_rbn_hlx_hlx"/>
</dbReference>